<comment type="caution">
    <text evidence="2">The sequence shown here is derived from an EMBL/GenBank/DDBJ whole genome shotgun (WGS) entry which is preliminary data.</text>
</comment>
<dbReference type="Gene3D" id="3.40.190.10">
    <property type="entry name" value="Periplasmic binding protein-like II"/>
    <property type="match status" value="2"/>
</dbReference>
<dbReference type="SUPFAM" id="SSF53850">
    <property type="entry name" value="Periplasmic binding protein-like II"/>
    <property type="match status" value="1"/>
</dbReference>
<dbReference type="EMBL" id="JAMYQB010000011">
    <property type="protein sequence ID" value="MER9405446.1"/>
    <property type="molecule type" value="Genomic_DNA"/>
</dbReference>
<evidence type="ECO:0000313" key="3">
    <source>
        <dbReference type="Proteomes" id="UP001433071"/>
    </source>
</evidence>
<proteinExistence type="predicted"/>
<organism evidence="2 3">
    <name type="scientific">Mesorhizobium caraganae</name>
    <dbReference type="NCBI Taxonomy" id="483206"/>
    <lineage>
        <taxon>Bacteria</taxon>
        <taxon>Pseudomonadati</taxon>
        <taxon>Pseudomonadota</taxon>
        <taxon>Alphaproteobacteria</taxon>
        <taxon>Hyphomicrobiales</taxon>
        <taxon>Phyllobacteriaceae</taxon>
        <taxon>Mesorhizobium</taxon>
    </lineage>
</organism>
<dbReference type="RefSeq" id="WP_352558746.1">
    <property type="nucleotide sequence ID" value="NZ_JAMYQB010000011.1"/>
</dbReference>
<name>A0ABV1Z0S1_9HYPH</name>
<evidence type="ECO:0000313" key="2">
    <source>
        <dbReference type="EMBL" id="MER9405446.1"/>
    </source>
</evidence>
<dbReference type="Proteomes" id="UP001433071">
    <property type="component" value="Unassembled WGS sequence"/>
</dbReference>
<accession>A0ABV1Z0S1</accession>
<reference evidence="2 3" key="1">
    <citation type="journal article" date="2024" name="Proc. Natl. Acad. Sci. U.S.A.">
        <title>The evolutionary genomics of adaptation to stress in wild rhizobium bacteria.</title>
        <authorList>
            <person name="Kehlet-Delgado H."/>
            <person name="Montoya A.P."/>
            <person name="Jensen K.T."/>
            <person name="Wendlandt C.E."/>
            <person name="Dexheimer C."/>
            <person name="Roberts M."/>
            <person name="Torres Martinez L."/>
            <person name="Friesen M.L."/>
            <person name="Griffitts J.S."/>
            <person name="Porter S.S."/>
        </authorList>
    </citation>
    <scope>NUCLEOTIDE SEQUENCE [LARGE SCALE GENOMIC DNA]</scope>
    <source>
        <strain evidence="2 3">M0641</strain>
    </source>
</reference>
<sequence length="143" mass="16157">MSSKLRNFEPVYAERFGLAFSTGHRFESAQHAAARRRAQQALSRAHQLRIRQPYRRALPKPRLRDKECLPQRTRGLDSGMVAAGMGVCFIAEFSASQPGVCHRLVVDPEIVREVSLVSVADRLPSPAISAFAKAVMEYDWQYR</sequence>
<protein>
    <submittedName>
        <fullName evidence="2">LysR substrate-binding domain-containing protein</fullName>
    </submittedName>
</protein>
<dbReference type="Pfam" id="PF03466">
    <property type="entry name" value="LysR_substrate"/>
    <property type="match status" value="1"/>
</dbReference>
<keyword evidence="3" id="KW-1185">Reference proteome</keyword>
<gene>
    <name evidence="2" type="ORF">NKI36_15515</name>
</gene>
<feature type="domain" description="LysR substrate-binding" evidence="1">
    <location>
        <begin position="8"/>
        <end position="137"/>
    </location>
</feature>
<evidence type="ECO:0000259" key="1">
    <source>
        <dbReference type="Pfam" id="PF03466"/>
    </source>
</evidence>
<dbReference type="InterPro" id="IPR005119">
    <property type="entry name" value="LysR_subst-bd"/>
</dbReference>